<dbReference type="RefSeq" id="XP_018713642.1">
    <property type="nucleotide sequence ID" value="XM_018855460.1"/>
</dbReference>
<dbReference type="GeneID" id="30028436"/>
<evidence type="ECO:0000259" key="1">
    <source>
        <dbReference type="Pfam" id="PF03372"/>
    </source>
</evidence>
<accession>A0A1A0HGN3</accession>
<feature type="domain" description="Endonuclease/exonuclease/phosphatase" evidence="1">
    <location>
        <begin position="55"/>
        <end position="267"/>
    </location>
</feature>
<proteinExistence type="predicted"/>
<dbReference type="Pfam" id="PF03372">
    <property type="entry name" value="Exo_endo_phos"/>
    <property type="match status" value="1"/>
</dbReference>
<dbReference type="Proteomes" id="UP000092555">
    <property type="component" value="Unassembled WGS sequence"/>
</dbReference>
<sequence>MLLTYQWHRSPAGRPLEIRLYTNNIRFDNKNLSPGERLWESRGPLAAQSIEENAGHGPSVVCLQEVLHNQLKDILSHLNKDGQEWGYYGVGRSDGRTKGEYAPILYKKADWHLESSRTYWLSETPDKPSVGWDAALERIVTEAILKSKISGQSVKVLNTHFDHKGVVARRELVKLIISKLEAGDEPSFLCGDLNTQPTDEPYAILKKSDFRDSRTFMLNPDENEPTFTGFSDAEGTGIIDYVWADSKSHWRGYHVLPNFFGFRMSDHRPVAADFRI</sequence>
<organism evidence="2 3">
    <name type="scientific">Metschnikowia bicuspidata var. bicuspidata NRRL YB-4993</name>
    <dbReference type="NCBI Taxonomy" id="869754"/>
    <lineage>
        <taxon>Eukaryota</taxon>
        <taxon>Fungi</taxon>
        <taxon>Dikarya</taxon>
        <taxon>Ascomycota</taxon>
        <taxon>Saccharomycotina</taxon>
        <taxon>Pichiomycetes</taxon>
        <taxon>Metschnikowiaceae</taxon>
        <taxon>Metschnikowia</taxon>
    </lineage>
</organism>
<protein>
    <submittedName>
        <fullName evidence="2">DNase I-like protein</fullName>
    </submittedName>
</protein>
<dbReference type="OrthoDB" id="276515at2759"/>
<reference evidence="2 3" key="1">
    <citation type="submission" date="2016-05" db="EMBL/GenBank/DDBJ databases">
        <title>Comparative genomics of biotechnologically important yeasts.</title>
        <authorList>
            <consortium name="DOE Joint Genome Institute"/>
            <person name="Riley R."/>
            <person name="Haridas S."/>
            <person name="Wolfe K.H."/>
            <person name="Lopes M.R."/>
            <person name="Hittinger C.T."/>
            <person name="Goker M."/>
            <person name="Salamov A."/>
            <person name="Wisecaver J."/>
            <person name="Long T.M."/>
            <person name="Aerts A.L."/>
            <person name="Barry K."/>
            <person name="Choi C."/>
            <person name="Clum A."/>
            <person name="Coughlan A.Y."/>
            <person name="Deshpande S."/>
            <person name="Douglass A.P."/>
            <person name="Hanson S.J."/>
            <person name="Klenk H.-P."/>
            <person name="LaButti K."/>
            <person name="Lapidus A."/>
            <person name="Lindquist E."/>
            <person name="Lipzen A."/>
            <person name="Meier-kolthoff J.P."/>
            <person name="Ohm R.A."/>
            <person name="Otillar R.P."/>
            <person name="Pangilinan J."/>
            <person name="Peng Y."/>
            <person name="Rokas A."/>
            <person name="Rosa C.A."/>
            <person name="Scheuner C."/>
            <person name="Sibirny A.A."/>
            <person name="Slot J.C."/>
            <person name="Stielow J.B."/>
            <person name="Sun H."/>
            <person name="Kurtzman C.P."/>
            <person name="Blackwell M."/>
            <person name="Grigoriev I.V."/>
            <person name="Jeffries T.W."/>
        </authorList>
    </citation>
    <scope>NUCLEOTIDE SEQUENCE [LARGE SCALE GENOMIC DNA]</scope>
    <source>
        <strain evidence="2 3">NRRL YB-4993</strain>
    </source>
</reference>
<keyword evidence="3" id="KW-1185">Reference proteome</keyword>
<dbReference type="SUPFAM" id="SSF56219">
    <property type="entry name" value="DNase I-like"/>
    <property type="match status" value="1"/>
</dbReference>
<dbReference type="AlphaFoldDB" id="A0A1A0HGN3"/>
<dbReference type="CDD" id="cd09083">
    <property type="entry name" value="EEP-1"/>
    <property type="match status" value="1"/>
</dbReference>
<gene>
    <name evidence="2" type="ORF">METBIDRAFT_29687</name>
</gene>
<dbReference type="PANTHER" id="PTHR12121:SF36">
    <property type="entry name" value="ENDONUCLEASE_EXONUCLEASE_PHOSPHATASE DOMAIN-CONTAINING PROTEIN"/>
    <property type="match status" value="1"/>
</dbReference>
<dbReference type="Gene3D" id="3.60.10.10">
    <property type="entry name" value="Endonuclease/exonuclease/phosphatase"/>
    <property type="match status" value="1"/>
</dbReference>
<evidence type="ECO:0000313" key="2">
    <source>
        <dbReference type="EMBL" id="OBA23161.1"/>
    </source>
</evidence>
<comment type="caution">
    <text evidence="2">The sequence shown here is derived from an EMBL/GenBank/DDBJ whole genome shotgun (WGS) entry which is preliminary data.</text>
</comment>
<name>A0A1A0HGN3_9ASCO</name>
<dbReference type="PANTHER" id="PTHR12121">
    <property type="entry name" value="CARBON CATABOLITE REPRESSOR PROTEIN 4"/>
    <property type="match status" value="1"/>
</dbReference>
<dbReference type="InterPro" id="IPR036691">
    <property type="entry name" value="Endo/exonu/phosph_ase_sf"/>
</dbReference>
<evidence type="ECO:0000313" key="3">
    <source>
        <dbReference type="Proteomes" id="UP000092555"/>
    </source>
</evidence>
<dbReference type="GO" id="GO:0000175">
    <property type="term" value="F:3'-5'-RNA exonuclease activity"/>
    <property type="evidence" value="ECO:0007669"/>
    <property type="project" value="TreeGrafter"/>
</dbReference>
<dbReference type="InterPro" id="IPR050410">
    <property type="entry name" value="CCR4/nocturin_mRNA_transcr"/>
</dbReference>
<dbReference type="InterPro" id="IPR005135">
    <property type="entry name" value="Endo/exonuclease/phosphatase"/>
</dbReference>
<dbReference type="EMBL" id="LXTC01000001">
    <property type="protein sequence ID" value="OBA23161.1"/>
    <property type="molecule type" value="Genomic_DNA"/>
</dbReference>